<evidence type="ECO:0000313" key="3">
    <source>
        <dbReference type="Proteomes" id="UP001346149"/>
    </source>
</evidence>
<gene>
    <name evidence="2" type="ORF">SAY86_022788</name>
</gene>
<reference evidence="2 3" key="1">
    <citation type="journal article" date="2023" name="Hortic Res">
        <title>Pangenome of water caltrop reveals structural variations and asymmetric subgenome divergence after allopolyploidization.</title>
        <authorList>
            <person name="Zhang X."/>
            <person name="Chen Y."/>
            <person name="Wang L."/>
            <person name="Yuan Y."/>
            <person name="Fang M."/>
            <person name="Shi L."/>
            <person name="Lu R."/>
            <person name="Comes H.P."/>
            <person name="Ma Y."/>
            <person name="Chen Y."/>
            <person name="Huang G."/>
            <person name="Zhou Y."/>
            <person name="Zheng Z."/>
            <person name="Qiu Y."/>
        </authorList>
    </citation>
    <scope>NUCLEOTIDE SEQUENCE [LARGE SCALE GENOMIC DNA]</scope>
    <source>
        <strain evidence="2">F231</strain>
    </source>
</reference>
<evidence type="ECO:0000313" key="2">
    <source>
        <dbReference type="EMBL" id="KAK4792353.1"/>
    </source>
</evidence>
<dbReference type="EMBL" id="JAXQNO010000008">
    <property type="protein sequence ID" value="KAK4792353.1"/>
    <property type="molecule type" value="Genomic_DNA"/>
</dbReference>
<name>A0AAN7M671_TRANT</name>
<dbReference type="InterPro" id="IPR023213">
    <property type="entry name" value="CAT-like_dom_sf"/>
</dbReference>
<dbReference type="GO" id="GO:0016740">
    <property type="term" value="F:transferase activity"/>
    <property type="evidence" value="ECO:0007669"/>
    <property type="project" value="UniProtKB-KW"/>
</dbReference>
<dbReference type="Gene3D" id="3.30.559.10">
    <property type="entry name" value="Chloramphenicol acetyltransferase-like domain"/>
    <property type="match status" value="1"/>
</dbReference>
<comment type="caution">
    <text evidence="2">The sequence shown here is derived from an EMBL/GenBank/DDBJ whole genome shotgun (WGS) entry which is preliminary data.</text>
</comment>
<dbReference type="PANTHER" id="PTHR31896:SF76">
    <property type="entry name" value="BAHD ACYLTRANSFERASE DCR"/>
    <property type="match status" value="1"/>
</dbReference>
<sequence>MEAHDTAAINKRNSEWEAAPKIFQFKDVGANCVAVGSSPRFKVYDVVFGFRRPEGVRSGSNNRFDGMVYLYQGKGGGRSIRSGPHDHREACILLYCIYITLFGFRSMGMDVNSHAKIDKRRMLVTVH</sequence>
<organism evidence="2 3">
    <name type="scientific">Trapa natans</name>
    <name type="common">Water chestnut</name>
    <dbReference type="NCBI Taxonomy" id="22666"/>
    <lineage>
        <taxon>Eukaryota</taxon>
        <taxon>Viridiplantae</taxon>
        <taxon>Streptophyta</taxon>
        <taxon>Embryophyta</taxon>
        <taxon>Tracheophyta</taxon>
        <taxon>Spermatophyta</taxon>
        <taxon>Magnoliopsida</taxon>
        <taxon>eudicotyledons</taxon>
        <taxon>Gunneridae</taxon>
        <taxon>Pentapetalae</taxon>
        <taxon>rosids</taxon>
        <taxon>malvids</taxon>
        <taxon>Myrtales</taxon>
        <taxon>Lythraceae</taxon>
        <taxon>Trapa</taxon>
    </lineage>
</organism>
<dbReference type="AlphaFoldDB" id="A0AAN7M671"/>
<dbReference type="Proteomes" id="UP001346149">
    <property type="component" value="Unassembled WGS sequence"/>
</dbReference>
<protein>
    <submittedName>
        <fullName evidence="2">Uncharacterized protein</fullName>
    </submittedName>
</protein>
<dbReference type="PANTHER" id="PTHR31896">
    <property type="entry name" value="FAMILY REGULATORY PROTEIN, PUTATIVE (AFU_ORTHOLOGUE AFUA_3G14730)-RELATED"/>
    <property type="match status" value="1"/>
</dbReference>
<evidence type="ECO:0000256" key="1">
    <source>
        <dbReference type="ARBA" id="ARBA00022679"/>
    </source>
</evidence>
<keyword evidence="3" id="KW-1185">Reference proteome</keyword>
<proteinExistence type="predicted"/>
<accession>A0AAN7M671</accession>
<dbReference type="InterPro" id="IPR051283">
    <property type="entry name" value="Sec_Metabolite_Acyltrans"/>
</dbReference>
<keyword evidence="1" id="KW-0808">Transferase</keyword>